<dbReference type="GO" id="GO:0006695">
    <property type="term" value="P:cholesterol biosynthetic process"/>
    <property type="evidence" value="ECO:0007669"/>
    <property type="project" value="UniProtKB-KW"/>
</dbReference>
<dbReference type="InterPro" id="IPR000092">
    <property type="entry name" value="Polyprenyl_synt"/>
</dbReference>
<dbReference type="FunCoup" id="A0A158NRX0">
    <property type="interactions" value="1315"/>
</dbReference>
<keyword evidence="32" id="KW-1185">Reference proteome</keyword>
<comment type="pathway">
    <text evidence="25">Pheromone biosynthesis.</text>
</comment>
<evidence type="ECO:0000256" key="20">
    <source>
        <dbReference type="ARBA" id="ARBA00023278"/>
    </source>
</evidence>
<comment type="catalytic activity">
    <reaction evidence="27">
        <text>isopentenyl diphosphate + dimethylallyl diphosphate = (2E)-geranyl diphosphate + diphosphate</text>
        <dbReference type="Rhea" id="RHEA:22408"/>
        <dbReference type="ChEBI" id="CHEBI:33019"/>
        <dbReference type="ChEBI" id="CHEBI:57623"/>
        <dbReference type="ChEBI" id="CHEBI:58057"/>
        <dbReference type="ChEBI" id="CHEBI:128769"/>
        <dbReference type="EC" id="2.5.1.1"/>
    </reaction>
</comment>
<dbReference type="STRING" id="12957.A0A158NRX0"/>
<evidence type="ECO:0000256" key="29">
    <source>
        <dbReference type="ARBA" id="ARBA00053104"/>
    </source>
</evidence>
<dbReference type="GO" id="GO:0046872">
    <property type="term" value="F:metal ion binding"/>
    <property type="evidence" value="ECO:0007669"/>
    <property type="project" value="UniProtKB-KW"/>
</dbReference>
<keyword evidence="13" id="KW-0152">Cholesterol biosynthesis</keyword>
<dbReference type="EMBL" id="ADTU01002141">
    <property type="status" value="NOT_ANNOTATED_CDS"/>
    <property type="molecule type" value="Genomic_DNA"/>
</dbReference>
<keyword evidence="20" id="KW-0379">Hydroxylation</keyword>
<dbReference type="KEGG" id="acep:105623490"/>
<dbReference type="GO" id="GO:0004161">
    <property type="term" value="F:dimethylallyltranstransferase activity"/>
    <property type="evidence" value="ECO:0007669"/>
    <property type="project" value="UniProtKB-EC"/>
</dbReference>
<sequence>MDQTIWITISEEESQQMMAMWPDIVRDITEEIENSNFSDVAKWMEKVLQYTVPGGKKIRALTLVYAYKILAPSNQFTEENIHLARILAWCVELLQAYFLLIDDIEDRSLLRRGKPCWYRFNDIGPAAINDSLLLKGAVFYLIKKYFKGKDYYVNLLETFHDIIFKTIIGQSLDLFSTSFGKKPNLDLFTMNRYNSICQYKTSQYSFILPITVAMQLAGIKDPEMLRQAKPVLSEIGHLFQVQDDYLGCYGKSDVHGKDYTDIQEGKCTWLIVVALQRAISEQRKILEECYGSPDPEKIRRVKQLFTDLDLPKAYSTYEEETYNLLKIYIQQISCELLRSLFLTLLWKLYHRMI</sequence>
<comment type="cofactor">
    <cofactor evidence="1">
        <name>Mg(2+)</name>
        <dbReference type="ChEBI" id="CHEBI:18420"/>
    </cofactor>
</comment>
<dbReference type="PANTHER" id="PTHR11525:SF0">
    <property type="entry name" value="FARNESYL PYROPHOSPHATE SYNTHASE"/>
    <property type="match status" value="1"/>
</dbReference>
<keyword evidence="15" id="KW-0752">Steroid biosynthesis</keyword>
<evidence type="ECO:0000256" key="24">
    <source>
        <dbReference type="ARBA" id="ARBA00032873"/>
    </source>
</evidence>
<dbReference type="PANTHER" id="PTHR11525">
    <property type="entry name" value="FARNESYL-PYROPHOSPHATE SYNTHETASE"/>
    <property type="match status" value="1"/>
</dbReference>
<keyword evidence="10" id="KW-0153">Cholesterol metabolism</keyword>
<keyword evidence="12" id="KW-0479">Metal-binding</keyword>
<reference evidence="32" key="1">
    <citation type="journal article" date="2011" name="PLoS Genet.">
        <title>The genome sequence of the leaf-cutter ant Atta cephalotes reveals insights into its obligate symbiotic lifestyle.</title>
        <authorList>
            <person name="Suen G."/>
            <person name="Teiling C."/>
            <person name="Li L."/>
            <person name="Holt C."/>
            <person name="Abouheif E."/>
            <person name="Bornberg-Bauer E."/>
            <person name="Bouffard P."/>
            <person name="Caldera E.J."/>
            <person name="Cash E."/>
            <person name="Cavanaugh A."/>
            <person name="Denas O."/>
            <person name="Elhaik E."/>
            <person name="Fave M.J."/>
            <person name="Gadau J."/>
            <person name="Gibson J.D."/>
            <person name="Graur D."/>
            <person name="Grubbs K.J."/>
            <person name="Hagen D.E."/>
            <person name="Harkins T.T."/>
            <person name="Helmkampf M."/>
            <person name="Hu H."/>
            <person name="Johnson B.R."/>
            <person name="Kim J."/>
            <person name="Marsh S.E."/>
            <person name="Moeller J.A."/>
            <person name="Munoz-Torres M.C."/>
            <person name="Murphy M.C."/>
            <person name="Naughton M.C."/>
            <person name="Nigam S."/>
            <person name="Overson R."/>
            <person name="Rajakumar R."/>
            <person name="Reese J.T."/>
            <person name="Scott J.J."/>
            <person name="Smith C.R."/>
            <person name="Tao S."/>
            <person name="Tsutsui N.D."/>
            <person name="Viljakainen L."/>
            <person name="Wissler L."/>
            <person name="Yandell M.D."/>
            <person name="Zimmer F."/>
            <person name="Taylor J."/>
            <person name="Slater S.C."/>
            <person name="Clifton S.W."/>
            <person name="Warren W.C."/>
            <person name="Elsik C.G."/>
            <person name="Smith C.D."/>
            <person name="Weinstock G.M."/>
            <person name="Gerardo N.M."/>
            <person name="Currie C.R."/>
        </authorList>
    </citation>
    <scope>NUCLEOTIDE SEQUENCE [LARGE SCALE GENOMIC DNA]</scope>
</reference>
<evidence type="ECO:0000256" key="17">
    <source>
        <dbReference type="ARBA" id="ARBA00023098"/>
    </source>
</evidence>
<evidence type="ECO:0000256" key="6">
    <source>
        <dbReference type="ARBA" id="ARBA00012439"/>
    </source>
</evidence>
<dbReference type="Proteomes" id="UP000005205">
    <property type="component" value="Unassembled WGS sequence"/>
</dbReference>
<comment type="pathway">
    <text evidence="4">Isoprenoid biosynthesis; farnesyl diphosphate biosynthesis; farnesyl diphosphate from geranyl diphosphate and isopentenyl diphosphate: step 1/1.</text>
</comment>
<evidence type="ECO:0000256" key="16">
    <source>
        <dbReference type="ARBA" id="ARBA00022990"/>
    </source>
</evidence>
<keyword evidence="14" id="KW-0460">Magnesium</keyword>
<evidence type="ECO:0000256" key="11">
    <source>
        <dbReference type="ARBA" id="ARBA00022679"/>
    </source>
</evidence>
<evidence type="ECO:0000256" key="27">
    <source>
        <dbReference type="ARBA" id="ARBA00049291"/>
    </source>
</evidence>
<dbReference type="GO" id="GO:0004337">
    <property type="term" value="F:(2E,6E)-farnesyl diphosphate synthase activity"/>
    <property type="evidence" value="ECO:0007669"/>
    <property type="project" value="UniProtKB-EC"/>
</dbReference>
<comment type="subcellular location">
    <subcellularLocation>
        <location evidence="2">Cytoplasm</location>
    </subcellularLocation>
</comment>
<evidence type="ECO:0000256" key="13">
    <source>
        <dbReference type="ARBA" id="ARBA00022778"/>
    </source>
</evidence>
<evidence type="ECO:0000256" key="14">
    <source>
        <dbReference type="ARBA" id="ARBA00022842"/>
    </source>
</evidence>
<dbReference type="InterPro" id="IPR008949">
    <property type="entry name" value="Isoprenoid_synthase_dom_sf"/>
</dbReference>
<evidence type="ECO:0000256" key="3">
    <source>
        <dbReference type="ARBA" id="ARBA00004932"/>
    </source>
</evidence>
<dbReference type="OrthoDB" id="10257492at2759"/>
<dbReference type="SFLD" id="SFLDS00005">
    <property type="entry name" value="Isoprenoid_Synthase_Type_I"/>
    <property type="match status" value="1"/>
</dbReference>
<evidence type="ECO:0000256" key="4">
    <source>
        <dbReference type="ARBA" id="ARBA00005035"/>
    </source>
</evidence>
<dbReference type="AlphaFoldDB" id="A0A158NRX0"/>
<dbReference type="InParanoid" id="A0A158NRX0"/>
<evidence type="ECO:0000256" key="19">
    <source>
        <dbReference type="ARBA" id="ARBA00023221"/>
    </source>
</evidence>
<evidence type="ECO:0000256" key="12">
    <source>
        <dbReference type="ARBA" id="ARBA00022723"/>
    </source>
</evidence>
<gene>
    <name evidence="31" type="primary">105623490</name>
</gene>
<keyword evidence="19" id="KW-0753">Steroid metabolism</keyword>
<dbReference type="Gene3D" id="1.10.600.10">
    <property type="entry name" value="Farnesyl Diphosphate Synthase"/>
    <property type="match status" value="1"/>
</dbReference>
<dbReference type="GO" id="GO:0005777">
    <property type="term" value="C:peroxisome"/>
    <property type="evidence" value="ECO:0007669"/>
    <property type="project" value="UniProtKB-ARBA"/>
</dbReference>
<keyword evidence="9" id="KW-0444">Lipid biosynthesis</keyword>
<evidence type="ECO:0000256" key="1">
    <source>
        <dbReference type="ARBA" id="ARBA00001946"/>
    </source>
</evidence>
<keyword evidence="11 30" id="KW-0808">Transferase</keyword>
<evidence type="ECO:0000256" key="21">
    <source>
        <dbReference type="ARBA" id="ARBA00032380"/>
    </source>
</evidence>
<evidence type="ECO:0000256" key="25">
    <source>
        <dbReference type="ARBA" id="ARBA00033740"/>
    </source>
</evidence>
<evidence type="ECO:0000256" key="26">
    <source>
        <dbReference type="ARBA" id="ARBA00034546"/>
    </source>
</evidence>
<dbReference type="eggNOG" id="KOG0711">
    <property type="taxonomic scope" value="Eukaryota"/>
</dbReference>
<dbReference type="PROSITE" id="PS00444">
    <property type="entry name" value="POLYPRENYL_SYNTHASE_2"/>
    <property type="match status" value="1"/>
</dbReference>
<comment type="catalytic activity">
    <reaction evidence="28">
        <text>isopentenyl diphosphate + (2E)-geranyl diphosphate = (2E,6E)-farnesyl diphosphate + diphosphate</text>
        <dbReference type="Rhea" id="RHEA:19361"/>
        <dbReference type="ChEBI" id="CHEBI:33019"/>
        <dbReference type="ChEBI" id="CHEBI:58057"/>
        <dbReference type="ChEBI" id="CHEBI:128769"/>
        <dbReference type="ChEBI" id="CHEBI:175763"/>
        <dbReference type="EC" id="2.5.1.10"/>
    </reaction>
</comment>
<evidence type="ECO:0000256" key="5">
    <source>
        <dbReference type="ARBA" id="ARBA00006706"/>
    </source>
</evidence>
<comment type="similarity">
    <text evidence="5 30">Belongs to the FPP/GGPP synthase family.</text>
</comment>
<dbReference type="Pfam" id="PF00348">
    <property type="entry name" value="polyprenyl_synt"/>
    <property type="match status" value="1"/>
</dbReference>
<dbReference type="EMBL" id="ADTU01002142">
    <property type="status" value="NOT_ANNOTATED_CDS"/>
    <property type="molecule type" value="Genomic_DNA"/>
</dbReference>
<dbReference type="GO" id="GO:0045337">
    <property type="term" value="P:farnesyl diphosphate biosynthetic process"/>
    <property type="evidence" value="ECO:0007669"/>
    <property type="project" value="TreeGrafter"/>
</dbReference>
<evidence type="ECO:0000313" key="31">
    <source>
        <dbReference type="EnsemblMetazoa" id="XP_012060278.1"/>
    </source>
</evidence>
<dbReference type="CDD" id="cd00685">
    <property type="entry name" value="Trans_IPPS_HT"/>
    <property type="match status" value="1"/>
</dbReference>
<evidence type="ECO:0000256" key="22">
    <source>
        <dbReference type="ARBA" id="ARBA00032424"/>
    </source>
</evidence>
<evidence type="ECO:0000256" key="15">
    <source>
        <dbReference type="ARBA" id="ARBA00022955"/>
    </source>
</evidence>
<evidence type="ECO:0000256" key="9">
    <source>
        <dbReference type="ARBA" id="ARBA00022516"/>
    </source>
</evidence>
<evidence type="ECO:0000256" key="7">
    <source>
        <dbReference type="ARBA" id="ARBA00012833"/>
    </source>
</evidence>
<comment type="function">
    <text evidence="29">Key enzyme in isoprenoid biosynthesis which catalyzes the formation of farnesyl diphosphate (FPP), a precursor for several classes of essential metabolites including sterols, dolichols, carotenoids, and ubiquinones. FPP also serves as substrate for protein farnesylation and geranylgeranylation. Catalyzes the sequential condensation of isopentenyl pyrophosphate with the allylic pyrophosphates, dimethylallyl pyrophosphate, and then with the resultant geranylpyrophosphate to the ultimate product farnesyl pyrophosphate.</text>
</comment>
<dbReference type="EMBL" id="ADTU01002143">
    <property type="status" value="NOT_ANNOTATED_CDS"/>
    <property type="molecule type" value="Genomic_DNA"/>
</dbReference>
<evidence type="ECO:0000256" key="10">
    <source>
        <dbReference type="ARBA" id="ARBA00022548"/>
    </source>
</evidence>
<dbReference type="FunFam" id="1.10.600.10:FF:000052">
    <property type="entry name" value="Farnesyl pyrophosphate synthase"/>
    <property type="match status" value="1"/>
</dbReference>
<dbReference type="PROSITE" id="PS00723">
    <property type="entry name" value="POLYPRENYL_SYNTHASE_1"/>
    <property type="match status" value="1"/>
</dbReference>
<keyword evidence="8" id="KW-0963">Cytoplasm</keyword>
<evidence type="ECO:0000256" key="23">
    <source>
        <dbReference type="ARBA" id="ARBA00032448"/>
    </source>
</evidence>
<dbReference type="InterPro" id="IPR039702">
    <property type="entry name" value="FPS1-like"/>
</dbReference>
<protein>
    <recommendedName>
        <fullName evidence="26">Farnesyl pyrophosphate synthase</fullName>
        <ecNumber evidence="7">2.5.1.1</ecNumber>
        <ecNumber evidence="6">2.5.1.10</ecNumber>
    </recommendedName>
    <alternativeName>
        <fullName evidence="24">(2E,6E)-farnesyl diphosphate synthase</fullName>
    </alternativeName>
    <alternativeName>
        <fullName evidence="23">Dimethylallyltranstransferase</fullName>
    </alternativeName>
    <alternativeName>
        <fullName evidence="22">Farnesyl diphosphate synthase</fullName>
    </alternativeName>
    <alternativeName>
        <fullName evidence="21">Geranyltranstransferase</fullName>
    </alternativeName>
</protein>
<evidence type="ECO:0000256" key="2">
    <source>
        <dbReference type="ARBA" id="ARBA00004496"/>
    </source>
</evidence>
<evidence type="ECO:0000256" key="8">
    <source>
        <dbReference type="ARBA" id="ARBA00022490"/>
    </source>
</evidence>
<evidence type="ECO:0000313" key="32">
    <source>
        <dbReference type="Proteomes" id="UP000005205"/>
    </source>
</evidence>
<evidence type="ECO:0000256" key="18">
    <source>
        <dbReference type="ARBA" id="ARBA00023166"/>
    </source>
</evidence>
<reference evidence="31" key="2">
    <citation type="submission" date="2016-04" db="UniProtKB">
        <authorList>
            <consortium name="EnsemblMetazoa"/>
        </authorList>
    </citation>
    <scope>IDENTIFICATION</scope>
</reference>
<dbReference type="SUPFAM" id="SSF48576">
    <property type="entry name" value="Terpenoid synthases"/>
    <property type="match status" value="1"/>
</dbReference>
<proteinExistence type="inferred from homology"/>
<keyword evidence="16" id="KW-0007">Acetylation</keyword>
<dbReference type="InterPro" id="IPR033749">
    <property type="entry name" value="Polyprenyl_synt_CS"/>
</dbReference>
<keyword evidence="13" id="KW-0756">Sterol biosynthesis</keyword>
<dbReference type="SFLD" id="SFLDG01017">
    <property type="entry name" value="Polyprenyl_Transferase_Like"/>
    <property type="match status" value="1"/>
</dbReference>
<organism evidence="31 32">
    <name type="scientific">Atta cephalotes</name>
    <name type="common">Leafcutter ant</name>
    <dbReference type="NCBI Taxonomy" id="12957"/>
    <lineage>
        <taxon>Eukaryota</taxon>
        <taxon>Metazoa</taxon>
        <taxon>Ecdysozoa</taxon>
        <taxon>Arthropoda</taxon>
        <taxon>Hexapoda</taxon>
        <taxon>Insecta</taxon>
        <taxon>Pterygota</taxon>
        <taxon>Neoptera</taxon>
        <taxon>Endopterygota</taxon>
        <taxon>Hymenoptera</taxon>
        <taxon>Apocrita</taxon>
        <taxon>Aculeata</taxon>
        <taxon>Formicoidea</taxon>
        <taxon>Formicidae</taxon>
        <taxon>Myrmicinae</taxon>
        <taxon>Atta</taxon>
    </lineage>
</organism>
<keyword evidence="18" id="KW-1207">Sterol metabolism</keyword>
<dbReference type="EC" id="2.5.1.10" evidence="6"/>
<accession>A0A158NRX0</accession>
<name>A0A158NRX0_ATTCE</name>
<evidence type="ECO:0000256" key="30">
    <source>
        <dbReference type="RuleBase" id="RU004466"/>
    </source>
</evidence>
<evidence type="ECO:0000256" key="28">
    <source>
        <dbReference type="ARBA" id="ARBA00049399"/>
    </source>
</evidence>
<dbReference type="EnsemblMetazoa" id="XM_012204888.1">
    <property type="protein sequence ID" value="XP_012060278.1"/>
    <property type="gene ID" value="LOC105623490"/>
</dbReference>
<dbReference type="EC" id="2.5.1.1" evidence="7"/>
<dbReference type="GO" id="GO:0005759">
    <property type="term" value="C:mitochondrial matrix"/>
    <property type="evidence" value="ECO:0007669"/>
    <property type="project" value="UniProtKB-ARBA"/>
</dbReference>
<keyword evidence="17" id="KW-0443">Lipid metabolism</keyword>
<dbReference type="GO" id="GO:0042811">
    <property type="term" value="P:pheromone biosynthetic process"/>
    <property type="evidence" value="ECO:0007669"/>
    <property type="project" value="UniProtKB-ARBA"/>
</dbReference>
<comment type="pathway">
    <text evidence="3">Isoprenoid biosynthesis; geranyl diphosphate biosynthesis; geranyl diphosphate from dimethylallyl diphosphate and isopentenyl diphosphate: step 1/1.</text>
</comment>